<sequence length="154" mass="16815">MSERSQNRRDGTIAQMLRMFGQGELLSPTSLAQRDRLRESITADLESTNLRRVGTDQNARQRTRRRERRAAREMGNAANGVVAGEATASPDRLHTSPRIAVQNNPPPTLPAVQRPEQGRTAPSPNRPNRPNVLNRPVVAAAAANVLLSPGCPGR</sequence>
<reference evidence="2" key="1">
    <citation type="journal article" date="2020" name="Stud. Mycol.">
        <title>101 Dothideomycetes genomes: a test case for predicting lifestyles and emergence of pathogens.</title>
        <authorList>
            <person name="Haridas S."/>
            <person name="Albert R."/>
            <person name="Binder M."/>
            <person name="Bloem J."/>
            <person name="Labutti K."/>
            <person name="Salamov A."/>
            <person name="Andreopoulos B."/>
            <person name="Baker S."/>
            <person name="Barry K."/>
            <person name="Bills G."/>
            <person name="Bluhm B."/>
            <person name="Cannon C."/>
            <person name="Castanera R."/>
            <person name="Culley D."/>
            <person name="Daum C."/>
            <person name="Ezra D."/>
            <person name="Gonzalez J."/>
            <person name="Henrissat B."/>
            <person name="Kuo A."/>
            <person name="Liang C."/>
            <person name="Lipzen A."/>
            <person name="Lutzoni F."/>
            <person name="Magnuson J."/>
            <person name="Mondo S."/>
            <person name="Nolan M."/>
            <person name="Ohm R."/>
            <person name="Pangilinan J."/>
            <person name="Park H.-J."/>
            <person name="Ramirez L."/>
            <person name="Alfaro M."/>
            <person name="Sun H."/>
            <person name="Tritt A."/>
            <person name="Yoshinaga Y."/>
            <person name="Zwiers L.-H."/>
            <person name="Turgeon B."/>
            <person name="Goodwin S."/>
            <person name="Spatafora J."/>
            <person name="Crous P."/>
            <person name="Grigoriev I."/>
        </authorList>
    </citation>
    <scope>NUCLEOTIDE SEQUENCE</scope>
    <source>
        <strain evidence="2">CBS 130266</strain>
    </source>
</reference>
<evidence type="ECO:0000256" key="1">
    <source>
        <dbReference type="SAM" id="MobiDB-lite"/>
    </source>
</evidence>
<accession>A0A9P4NHG5</accession>
<dbReference type="EMBL" id="MU007097">
    <property type="protein sequence ID" value="KAF2421533.1"/>
    <property type="molecule type" value="Genomic_DNA"/>
</dbReference>
<evidence type="ECO:0000313" key="3">
    <source>
        <dbReference type="Proteomes" id="UP000800235"/>
    </source>
</evidence>
<dbReference type="Proteomes" id="UP000800235">
    <property type="component" value="Unassembled WGS sequence"/>
</dbReference>
<gene>
    <name evidence="2" type="ORF">EJ08DRAFT_491383</name>
</gene>
<proteinExistence type="predicted"/>
<comment type="caution">
    <text evidence="2">The sequence shown here is derived from an EMBL/GenBank/DDBJ whole genome shotgun (WGS) entry which is preliminary data.</text>
</comment>
<name>A0A9P4NHG5_9PEZI</name>
<dbReference type="AlphaFoldDB" id="A0A9P4NHG5"/>
<feature type="compositionally biased region" description="Low complexity" evidence="1">
    <location>
        <begin position="73"/>
        <end position="84"/>
    </location>
</feature>
<evidence type="ECO:0000313" key="2">
    <source>
        <dbReference type="EMBL" id="KAF2421533.1"/>
    </source>
</evidence>
<protein>
    <submittedName>
        <fullName evidence="2">Uncharacterized protein</fullName>
    </submittedName>
</protein>
<keyword evidence="3" id="KW-1185">Reference proteome</keyword>
<organism evidence="2 3">
    <name type="scientific">Tothia fuscella</name>
    <dbReference type="NCBI Taxonomy" id="1048955"/>
    <lineage>
        <taxon>Eukaryota</taxon>
        <taxon>Fungi</taxon>
        <taxon>Dikarya</taxon>
        <taxon>Ascomycota</taxon>
        <taxon>Pezizomycotina</taxon>
        <taxon>Dothideomycetes</taxon>
        <taxon>Pleosporomycetidae</taxon>
        <taxon>Venturiales</taxon>
        <taxon>Cylindrosympodiaceae</taxon>
        <taxon>Tothia</taxon>
    </lineage>
</organism>
<feature type="region of interest" description="Disordered" evidence="1">
    <location>
        <begin position="43"/>
        <end position="132"/>
    </location>
</feature>